<feature type="transmembrane region" description="Helical" evidence="7">
    <location>
        <begin position="134"/>
        <end position="154"/>
    </location>
</feature>
<feature type="transmembrane region" description="Helical" evidence="7">
    <location>
        <begin position="376"/>
        <end position="394"/>
    </location>
</feature>
<name>A0A1I2T1A1_9FIRM</name>
<comment type="subcellular location">
    <subcellularLocation>
        <location evidence="1">Membrane</location>
        <topology evidence="1">Multi-pass membrane protein</topology>
    </subcellularLocation>
</comment>
<organism evidence="8 9">
    <name type="scientific">Desulfotruncus arcticus DSM 17038</name>
    <dbReference type="NCBI Taxonomy" id="1121424"/>
    <lineage>
        <taxon>Bacteria</taxon>
        <taxon>Bacillati</taxon>
        <taxon>Bacillota</taxon>
        <taxon>Clostridia</taxon>
        <taxon>Eubacteriales</taxon>
        <taxon>Desulfallaceae</taxon>
        <taxon>Desulfotruncus</taxon>
    </lineage>
</organism>
<keyword evidence="4 7" id="KW-0812">Transmembrane</keyword>
<feature type="transmembrane region" description="Helical" evidence="7">
    <location>
        <begin position="276"/>
        <end position="296"/>
    </location>
</feature>
<evidence type="ECO:0000256" key="1">
    <source>
        <dbReference type="ARBA" id="ARBA00004141"/>
    </source>
</evidence>
<feature type="transmembrane region" description="Helical" evidence="7">
    <location>
        <begin position="102"/>
        <end position="122"/>
    </location>
</feature>
<gene>
    <name evidence="8" type="ORF">SAMN05660649_02109</name>
</gene>
<evidence type="ECO:0000256" key="7">
    <source>
        <dbReference type="SAM" id="Phobius"/>
    </source>
</evidence>
<dbReference type="Pfam" id="PF00860">
    <property type="entry name" value="Xan_ur_permease"/>
    <property type="match status" value="1"/>
</dbReference>
<feature type="transmembrane region" description="Helical" evidence="7">
    <location>
        <begin position="234"/>
        <end position="255"/>
    </location>
</feature>
<feature type="transmembrane region" description="Helical" evidence="7">
    <location>
        <begin position="21"/>
        <end position="46"/>
    </location>
</feature>
<dbReference type="EMBL" id="FOOX01000006">
    <property type="protein sequence ID" value="SFG58693.1"/>
    <property type="molecule type" value="Genomic_DNA"/>
</dbReference>
<feature type="transmembrane region" description="Helical" evidence="7">
    <location>
        <begin position="160"/>
        <end position="179"/>
    </location>
</feature>
<dbReference type="STRING" id="341036.SAMN05660649_02109"/>
<keyword evidence="6 7" id="KW-0472">Membrane</keyword>
<accession>A0A1I2T1A1</accession>
<feature type="transmembrane region" description="Helical" evidence="7">
    <location>
        <begin position="52"/>
        <end position="72"/>
    </location>
</feature>
<evidence type="ECO:0000256" key="2">
    <source>
        <dbReference type="ARBA" id="ARBA00008821"/>
    </source>
</evidence>
<dbReference type="InterPro" id="IPR006043">
    <property type="entry name" value="NCS2"/>
</dbReference>
<comment type="similarity">
    <text evidence="2">Belongs to the nucleobase:cation symporter-2 (NCS2) (TC 2.A.40) family.</text>
</comment>
<proteinExistence type="inferred from homology"/>
<evidence type="ECO:0000256" key="3">
    <source>
        <dbReference type="ARBA" id="ARBA00022448"/>
    </source>
</evidence>
<sequence length="429" mass="45701">MAKMNFKYGLDEIPPPVELVLYSLQWLAISIPTIIIIGKVVAGLYFGNVADQVIYVQKVFFVTAVAMLVQLLWGHKLPLILGPAAVLLVGIVASQGNSPAAVYTSIMLGGVILSLVSVTGLFGRLQKYFTPRVVATILILIAFTIAPTIMNLILSPSLKSPSLFNLIFALVLVFLMFFAGRHLTGIWKSTLIIWAIIAGSIIYLLFYPGGIEDLGGIPVFSISFFSNFNSSLEFHPGIIFSFMVCFLALSINDLGSIQSVGELIKPDNMRGRITRGIALTGLANVISGFFSVIGPVNFSLSPGIIMSTGNASRFTLVPTAAGLLILAFLPVAVAFVGAIPSLIIGTVLIYVMCSQIAAGLLVAFGSQGGFNFESGLIMGLPLLLGIIISFLPSDVMGTFPVSLRPVIGNGFVAGVLAVLVLEHIIYRKK</sequence>
<dbReference type="OrthoDB" id="9805749at2"/>
<keyword evidence="3" id="KW-0813">Transport</keyword>
<dbReference type="Proteomes" id="UP000199337">
    <property type="component" value="Unassembled WGS sequence"/>
</dbReference>
<feature type="transmembrane region" description="Helical" evidence="7">
    <location>
        <begin position="342"/>
        <end position="364"/>
    </location>
</feature>
<dbReference type="AlphaFoldDB" id="A0A1I2T1A1"/>
<feature type="transmembrane region" description="Helical" evidence="7">
    <location>
        <begin position="316"/>
        <end position="335"/>
    </location>
</feature>
<protein>
    <submittedName>
        <fullName evidence="8">Xanthine/uracil permease</fullName>
    </submittedName>
</protein>
<dbReference type="NCBIfam" id="NF037981">
    <property type="entry name" value="NCS2_1"/>
    <property type="match status" value="1"/>
</dbReference>
<evidence type="ECO:0000256" key="5">
    <source>
        <dbReference type="ARBA" id="ARBA00022989"/>
    </source>
</evidence>
<keyword evidence="5 7" id="KW-1133">Transmembrane helix</keyword>
<evidence type="ECO:0000256" key="6">
    <source>
        <dbReference type="ARBA" id="ARBA00023136"/>
    </source>
</evidence>
<evidence type="ECO:0000313" key="9">
    <source>
        <dbReference type="Proteomes" id="UP000199337"/>
    </source>
</evidence>
<keyword evidence="9" id="KW-1185">Reference proteome</keyword>
<dbReference type="GO" id="GO:0042907">
    <property type="term" value="F:xanthine transmembrane transporter activity"/>
    <property type="evidence" value="ECO:0007669"/>
    <property type="project" value="TreeGrafter"/>
</dbReference>
<dbReference type="PANTHER" id="PTHR42810">
    <property type="entry name" value="PURINE PERMEASE C1399.01C-RELATED"/>
    <property type="match status" value="1"/>
</dbReference>
<feature type="transmembrane region" description="Helical" evidence="7">
    <location>
        <begin position="79"/>
        <end position="96"/>
    </location>
</feature>
<feature type="transmembrane region" description="Helical" evidence="7">
    <location>
        <begin position="191"/>
        <end position="211"/>
    </location>
</feature>
<dbReference type="PANTHER" id="PTHR42810:SF1">
    <property type="entry name" value="PURINE PERMEASE YWDJ-RELATED"/>
    <property type="match status" value="1"/>
</dbReference>
<reference evidence="9" key="1">
    <citation type="submission" date="2016-10" db="EMBL/GenBank/DDBJ databases">
        <authorList>
            <person name="Varghese N."/>
            <person name="Submissions S."/>
        </authorList>
    </citation>
    <scope>NUCLEOTIDE SEQUENCE [LARGE SCALE GENOMIC DNA]</scope>
    <source>
        <strain evidence="9">DSM 17038</strain>
    </source>
</reference>
<dbReference type="GO" id="GO:0005886">
    <property type="term" value="C:plasma membrane"/>
    <property type="evidence" value="ECO:0007669"/>
    <property type="project" value="TreeGrafter"/>
</dbReference>
<feature type="transmembrane region" description="Helical" evidence="7">
    <location>
        <begin position="406"/>
        <end position="426"/>
    </location>
</feature>
<evidence type="ECO:0000256" key="4">
    <source>
        <dbReference type="ARBA" id="ARBA00022692"/>
    </source>
</evidence>
<evidence type="ECO:0000313" key="8">
    <source>
        <dbReference type="EMBL" id="SFG58693.1"/>
    </source>
</evidence>